<proteinExistence type="predicted"/>
<evidence type="ECO:0000313" key="2">
    <source>
        <dbReference type="Proteomes" id="UP000814126"/>
    </source>
</evidence>
<dbReference type="RefSeq" id="WP_141687590.1">
    <property type="nucleotide sequence ID" value="NZ_CP142150.1"/>
</dbReference>
<dbReference type="EMBL" id="WJZX01000132">
    <property type="protein sequence ID" value="MCF5657640.1"/>
    <property type="molecule type" value="Genomic_DNA"/>
</dbReference>
<dbReference type="Proteomes" id="UP000814126">
    <property type="component" value="Unassembled WGS sequence"/>
</dbReference>
<evidence type="ECO:0000313" key="1">
    <source>
        <dbReference type="EMBL" id="MCF5657640.1"/>
    </source>
</evidence>
<protein>
    <submittedName>
        <fullName evidence="1">Uncharacterized protein</fullName>
    </submittedName>
</protein>
<reference evidence="1" key="1">
    <citation type="submission" date="2019-11" db="EMBL/GenBank/DDBJ databases">
        <title>Epiphytic Pseudomonas syringae from cherry orchards.</title>
        <authorList>
            <person name="Hulin M.T."/>
        </authorList>
    </citation>
    <scope>NUCLEOTIDE SEQUENCE</scope>
    <source>
        <strain evidence="1">PA-2-1F</strain>
    </source>
</reference>
<accession>A0AAP2S653</accession>
<name>A0AAP2S653_9PSED</name>
<dbReference type="AlphaFoldDB" id="A0AAP2S653"/>
<gene>
    <name evidence="1" type="ORF">GIV46_21755</name>
</gene>
<comment type="caution">
    <text evidence="1">The sequence shown here is derived from an EMBL/GenBank/DDBJ whole genome shotgun (WGS) entry which is preliminary data.</text>
</comment>
<sequence length="69" mass="7886">MGNPSGVFVWCAGVAQVYRVGAKKYLGIREHGTGWNDARWLARAYDGLLEKIFHKNNYGINIDRARRTF</sequence>
<organism evidence="1 2">
    <name type="scientific">Pseudomonas poae</name>
    <dbReference type="NCBI Taxonomy" id="200451"/>
    <lineage>
        <taxon>Bacteria</taxon>
        <taxon>Pseudomonadati</taxon>
        <taxon>Pseudomonadota</taxon>
        <taxon>Gammaproteobacteria</taxon>
        <taxon>Pseudomonadales</taxon>
        <taxon>Pseudomonadaceae</taxon>
        <taxon>Pseudomonas</taxon>
    </lineage>
</organism>